<dbReference type="InterPro" id="IPR018253">
    <property type="entry name" value="DnaJ_domain_CS"/>
</dbReference>
<feature type="compositionally biased region" description="Basic residues" evidence="1">
    <location>
        <begin position="228"/>
        <end position="240"/>
    </location>
</feature>
<dbReference type="EMBL" id="JBBJCI010000255">
    <property type="protein sequence ID" value="KAK7237089.1"/>
    <property type="molecule type" value="Genomic_DNA"/>
</dbReference>
<evidence type="ECO:0000259" key="2">
    <source>
        <dbReference type="PROSITE" id="PS50076"/>
    </source>
</evidence>
<dbReference type="InterPro" id="IPR051100">
    <property type="entry name" value="DnaJ_subfamily_B/C"/>
</dbReference>
<accession>A0ABR1FS12</accession>
<dbReference type="SMART" id="SM00271">
    <property type="entry name" value="DnaJ"/>
    <property type="match status" value="1"/>
</dbReference>
<dbReference type="Proteomes" id="UP001363151">
    <property type="component" value="Unassembled WGS sequence"/>
</dbReference>
<dbReference type="PRINTS" id="PR00625">
    <property type="entry name" value="JDOMAIN"/>
</dbReference>
<feature type="domain" description="J" evidence="2">
    <location>
        <begin position="327"/>
        <end position="391"/>
    </location>
</feature>
<dbReference type="PROSITE" id="PS00636">
    <property type="entry name" value="DNAJ_1"/>
    <property type="match status" value="1"/>
</dbReference>
<feature type="compositionally biased region" description="Low complexity" evidence="1">
    <location>
        <begin position="215"/>
        <end position="227"/>
    </location>
</feature>
<dbReference type="PANTHER" id="PTHR43908:SF3">
    <property type="entry name" value="AT29763P-RELATED"/>
    <property type="match status" value="1"/>
</dbReference>
<evidence type="ECO:0000313" key="3">
    <source>
        <dbReference type="EMBL" id="KAK7237089.1"/>
    </source>
</evidence>
<dbReference type="CDD" id="cd06257">
    <property type="entry name" value="DnaJ"/>
    <property type="match status" value="1"/>
</dbReference>
<feature type="region of interest" description="Disordered" evidence="1">
    <location>
        <begin position="116"/>
        <end position="151"/>
    </location>
</feature>
<dbReference type="InterPro" id="IPR036869">
    <property type="entry name" value="J_dom_sf"/>
</dbReference>
<name>A0ABR1FS12_AURAN</name>
<dbReference type="SUPFAM" id="SSF46565">
    <property type="entry name" value="Chaperone J-domain"/>
    <property type="match status" value="1"/>
</dbReference>
<proteinExistence type="predicted"/>
<comment type="caution">
    <text evidence="3">The sequence shown here is derived from an EMBL/GenBank/DDBJ whole genome shotgun (WGS) entry which is preliminary data.</text>
</comment>
<dbReference type="Gene3D" id="1.10.287.110">
    <property type="entry name" value="DnaJ domain"/>
    <property type="match status" value="1"/>
</dbReference>
<gene>
    <name evidence="3" type="ORF">SO694_000910121</name>
</gene>
<dbReference type="PANTHER" id="PTHR43908">
    <property type="entry name" value="AT29763P-RELATED"/>
    <property type="match status" value="1"/>
</dbReference>
<dbReference type="InterPro" id="IPR001623">
    <property type="entry name" value="DnaJ_domain"/>
</dbReference>
<reference evidence="3 4" key="1">
    <citation type="submission" date="2024-03" db="EMBL/GenBank/DDBJ databases">
        <title>Aureococcus anophagefferens CCMP1851 and Kratosvirus quantuckense: Draft genome of a second virus-susceptible host strain in the model system.</title>
        <authorList>
            <person name="Chase E."/>
            <person name="Truchon A.R."/>
            <person name="Schepens W."/>
            <person name="Wilhelm S.W."/>
        </authorList>
    </citation>
    <scope>NUCLEOTIDE SEQUENCE [LARGE SCALE GENOMIC DNA]</scope>
    <source>
        <strain evidence="3 4">CCMP1851</strain>
    </source>
</reference>
<evidence type="ECO:0000313" key="4">
    <source>
        <dbReference type="Proteomes" id="UP001363151"/>
    </source>
</evidence>
<dbReference type="Pfam" id="PF00226">
    <property type="entry name" value="DnaJ"/>
    <property type="match status" value="1"/>
</dbReference>
<organism evidence="3 4">
    <name type="scientific">Aureococcus anophagefferens</name>
    <name type="common">Harmful bloom alga</name>
    <dbReference type="NCBI Taxonomy" id="44056"/>
    <lineage>
        <taxon>Eukaryota</taxon>
        <taxon>Sar</taxon>
        <taxon>Stramenopiles</taxon>
        <taxon>Ochrophyta</taxon>
        <taxon>Pelagophyceae</taxon>
        <taxon>Pelagomonadales</taxon>
        <taxon>Pelagomonadaceae</taxon>
        <taxon>Aureococcus</taxon>
    </lineage>
</organism>
<keyword evidence="4" id="KW-1185">Reference proteome</keyword>
<sequence>MTRTETYEVVAPKGAILRAKADKSSEMLGVLAAGSLVDVDRTMKLQICGTRRARVVAPLAGVPHAWAEAHAHLLDPTDWVLNACEALEDLARGASVRRRCCGSACSRAALRRWTAPWPSPRPSSAAAGRPSTTATATTRRSRAALPRGLARAATSTARALLEGEAPEEDPVDPFGRTALLRRRRSALLAARDGARSAPRRGRRATPLAPRPPTRRPSAATGTTPAPLRARRGPRRARPLARGRGGVRGGARARAVPLPLGGARAGRALARCGRPGDAAPHFAAYLRGGHDPAVAEEPSAAARARCRAAAARGGARRAPPPRGPRPRAHYAALGAAYDDTADALKRKYRAVALRCHPDKTKAPGAEDEFKRANAAYEVLSDPAKRREYDERLRRGR</sequence>
<evidence type="ECO:0000256" key="1">
    <source>
        <dbReference type="SAM" id="MobiDB-lite"/>
    </source>
</evidence>
<dbReference type="PROSITE" id="PS50076">
    <property type="entry name" value="DNAJ_2"/>
    <property type="match status" value="1"/>
</dbReference>
<feature type="region of interest" description="Disordered" evidence="1">
    <location>
        <begin position="189"/>
        <end position="251"/>
    </location>
</feature>
<protein>
    <recommendedName>
        <fullName evidence="2">J domain-containing protein</fullName>
    </recommendedName>
</protein>